<dbReference type="Proteomes" id="UP001430848">
    <property type="component" value="Unassembled WGS sequence"/>
</dbReference>
<feature type="region of interest" description="Disordered" evidence="1">
    <location>
        <begin position="143"/>
        <end position="164"/>
    </location>
</feature>
<comment type="caution">
    <text evidence="2">The sequence shown here is derived from an EMBL/GenBank/DDBJ whole genome shotgun (WGS) entry which is preliminary data.</text>
</comment>
<evidence type="ECO:0000313" key="3">
    <source>
        <dbReference type="Proteomes" id="UP001430848"/>
    </source>
</evidence>
<keyword evidence="3" id="KW-1185">Reference proteome</keyword>
<evidence type="ECO:0000313" key="2">
    <source>
        <dbReference type="EMBL" id="KAK7728673.1"/>
    </source>
</evidence>
<protein>
    <submittedName>
        <fullName evidence="2">Uncharacterized protein</fullName>
    </submittedName>
</protein>
<dbReference type="EMBL" id="JAKNSF020000032">
    <property type="protein sequence ID" value="KAK7728673.1"/>
    <property type="molecule type" value="Genomic_DNA"/>
</dbReference>
<accession>A0ABR1P7W4</accession>
<evidence type="ECO:0000256" key="1">
    <source>
        <dbReference type="SAM" id="MobiDB-lite"/>
    </source>
</evidence>
<feature type="compositionally biased region" description="Basic and acidic residues" evidence="1">
    <location>
        <begin position="154"/>
        <end position="164"/>
    </location>
</feature>
<feature type="compositionally biased region" description="Polar residues" evidence="1">
    <location>
        <begin position="1"/>
        <end position="15"/>
    </location>
</feature>
<gene>
    <name evidence="2" type="ORF">SLS63_006534</name>
</gene>
<sequence>MLLSTSNAGDLSNAGQPARLATSRRGGIRPGGRSFRPSNASSLADLANKNTISKDNTTGDEEREARLLANMGKKICNTSQQAKRFEASHGEWRKRRRRAPKGLNEALDKDLTQPDANQLDKLDQSLSSIKATARPAEVDPFDFWDATKKHKPKRGEIPEAESLR</sequence>
<feature type="region of interest" description="Disordered" evidence="1">
    <location>
        <begin position="1"/>
        <end position="61"/>
    </location>
</feature>
<organism evidence="2 3">
    <name type="scientific">Diaporthe eres</name>
    <name type="common">Phomopsis oblonga</name>
    <dbReference type="NCBI Taxonomy" id="83184"/>
    <lineage>
        <taxon>Eukaryota</taxon>
        <taxon>Fungi</taxon>
        <taxon>Dikarya</taxon>
        <taxon>Ascomycota</taxon>
        <taxon>Pezizomycotina</taxon>
        <taxon>Sordariomycetes</taxon>
        <taxon>Sordariomycetidae</taxon>
        <taxon>Diaporthales</taxon>
        <taxon>Diaporthaceae</taxon>
        <taxon>Diaporthe</taxon>
        <taxon>Diaporthe eres species complex</taxon>
    </lineage>
</organism>
<proteinExistence type="predicted"/>
<name>A0ABR1P7W4_DIAER</name>
<reference evidence="2 3" key="1">
    <citation type="submission" date="2024-02" db="EMBL/GenBank/DDBJ databases">
        <title>De novo assembly and annotation of 12 fungi associated with fruit tree decline syndrome in Ontario, Canada.</title>
        <authorList>
            <person name="Sulman M."/>
            <person name="Ellouze W."/>
            <person name="Ilyukhin E."/>
        </authorList>
    </citation>
    <scope>NUCLEOTIDE SEQUENCE [LARGE SCALE GENOMIC DNA]</scope>
    <source>
        <strain evidence="2 3">M169</strain>
    </source>
</reference>
<feature type="region of interest" description="Disordered" evidence="1">
    <location>
        <begin position="79"/>
        <end position="112"/>
    </location>
</feature>